<evidence type="ECO:0000313" key="3">
    <source>
        <dbReference type="Proteomes" id="UP001431449"/>
    </source>
</evidence>
<accession>A0ABT0GIU2</accession>
<keyword evidence="3" id="KW-1185">Reference proteome</keyword>
<feature type="transmembrane region" description="Helical" evidence="1">
    <location>
        <begin position="49"/>
        <end position="74"/>
    </location>
</feature>
<dbReference type="RefSeq" id="WP_248208665.1">
    <property type="nucleotide sequence ID" value="NZ_JALNMH010000007.1"/>
</dbReference>
<comment type="caution">
    <text evidence="2">The sequence shown here is derived from an EMBL/GenBank/DDBJ whole genome shotgun (WGS) entry which is preliminary data.</text>
</comment>
<keyword evidence="1" id="KW-1133">Transmembrane helix</keyword>
<dbReference type="EMBL" id="JALNMH010000007">
    <property type="protein sequence ID" value="MCK7593937.1"/>
    <property type="molecule type" value="Genomic_DNA"/>
</dbReference>
<keyword evidence="1" id="KW-0472">Membrane</keyword>
<evidence type="ECO:0000256" key="1">
    <source>
        <dbReference type="SAM" id="Phobius"/>
    </source>
</evidence>
<reference evidence="2" key="1">
    <citation type="submission" date="2022-04" db="EMBL/GenBank/DDBJ databases">
        <title>Lysobacter sp. CAU 1642 isolated from sea sand.</title>
        <authorList>
            <person name="Kim W."/>
        </authorList>
    </citation>
    <scope>NUCLEOTIDE SEQUENCE</scope>
    <source>
        <strain evidence="2">CAU 1642</strain>
    </source>
</reference>
<keyword evidence="1" id="KW-0812">Transmembrane</keyword>
<gene>
    <name evidence="2" type="ORF">M0G41_09665</name>
</gene>
<organism evidence="2 3">
    <name type="scientific">Pseudomarimonas salicorniae</name>
    <dbReference type="NCBI Taxonomy" id="2933270"/>
    <lineage>
        <taxon>Bacteria</taxon>
        <taxon>Pseudomonadati</taxon>
        <taxon>Pseudomonadota</taxon>
        <taxon>Gammaproteobacteria</taxon>
        <taxon>Lysobacterales</taxon>
        <taxon>Lysobacteraceae</taxon>
        <taxon>Pseudomarimonas</taxon>
    </lineage>
</organism>
<dbReference type="PROSITE" id="PS51257">
    <property type="entry name" value="PROKAR_LIPOPROTEIN"/>
    <property type="match status" value="1"/>
</dbReference>
<evidence type="ECO:0000313" key="2">
    <source>
        <dbReference type="EMBL" id="MCK7593937.1"/>
    </source>
</evidence>
<proteinExistence type="predicted"/>
<sequence>MFRTAAARTQALIDPLLALALLALLAGGLGCLLFSAELAAAGHFAPATVYGLLLPASAVITRLLQLRGAAPVTVVQRRSLARRGMARRTRPRPRVRLRLRQQAALLAALLAPLPR</sequence>
<dbReference type="Proteomes" id="UP001431449">
    <property type="component" value="Unassembled WGS sequence"/>
</dbReference>
<protein>
    <submittedName>
        <fullName evidence="2">Uncharacterized protein</fullName>
    </submittedName>
</protein>
<name>A0ABT0GIU2_9GAMM</name>